<dbReference type="PANTHER" id="PTHR36124:SF1">
    <property type="entry name" value="ER-BOUND OXYGENASE MPAB_MPAB'_RUBBER OXYGENASE CATALYTIC DOMAIN-CONTAINING PROTEIN"/>
    <property type="match status" value="1"/>
</dbReference>
<dbReference type="Proteomes" id="UP000468928">
    <property type="component" value="Unassembled WGS sequence"/>
</dbReference>
<organism evidence="1 2">
    <name type="scientific">Nocardia cyriacigeorgica</name>
    <dbReference type="NCBI Taxonomy" id="135487"/>
    <lineage>
        <taxon>Bacteria</taxon>
        <taxon>Bacillati</taxon>
        <taxon>Actinomycetota</taxon>
        <taxon>Actinomycetes</taxon>
        <taxon>Mycobacteriales</taxon>
        <taxon>Nocardiaceae</taxon>
        <taxon>Nocardia</taxon>
    </lineage>
</organism>
<dbReference type="PANTHER" id="PTHR36124">
    <property type="match status" value="1"/>
</dbReference>
<evidence type="ECO:0000313" key="2">
    <source>
        <dbReference type="Proteomes" id="UP000468928"/>
    </source>
</evidence>
<proteinExistence type="predicted"/>
<reference evidence="1 2" key="1">
    <citation type="submission" date="2020-01" db="EMBL/GenBank/DDBJ databases">
        <title>Genetics and antimicrobial susceptibilities of Nocardia species isolated from the soil; a comparison with species isolated from humans.</title>
        <authorList>
            <person name="Carrasco G."/>
            <person name="Monzon S."/>
            <person name="Sansegundo M."/>
            <person name="Garcia E."/>
            <person name="Garrido N."/>
            <person name="Medina M.J."/>
            <person name="Villalon P."/>
            <person name="Ramirez-Arocha A.C."/>
            <person name="Jimenez P."/>
            <person name="Cuesta I."/>
            <person name="Valdezate S."/>
        </authorList>
    </citation>
    <scope>NUCLEOTIDE SEQUENCE [LARGE SCALE GENOMIC DNA]</scope>
    <source>
        <strain evidence="1 2">CNM20110639</strain>
    </source>
</reference>
<sequence length="303" mass="34718">MTTDKRGLKWIRAEIERLDPEVDSERIVRLTSCQLLPKSLLVVHLFYTVGFVRFAGPPVSAESVDRNGTGMLYDHGIRRADETMFHLFAWVDDGVSSPASIESLEYVRNWHSGVARNWPMPMHTFQHSAAVFTLIYDRLLRHVAGAPGLSDNERRAQLIHWRNVSERLGVADIPDTWQDMEQLLESYEYGADFAYSPAGQRLANALIDQFATRWFPRPLRWFGRWLALAFSEEHVIDTLRIPRPPAAFSYAVRRLARVAVFAQRHLLPDPREVFRLSDIITEHKESALVKPSTPASGTTRRGR</sequence>
<gene>
    <name evidence="1" type="ORF">GV789_20995</name>
</gene>
<dbReference type="RefSeq" id="WP_163829881.1">
    <property type="nucleotide sequence ID" value="NZ_JAAGUZ010000063.1"/>
</dbReference>
<accession>A0A6P1D9W4</accession>
<evidence type="ECO:0000313" key="1">
    <source>
        <dbReference type="EMBL" id="NEW46908.1"/>
    </source>
</evidence>
<dbReference type="EMBL" id="JAAGUZ010000063">
    <property type="protein sequence ID" value="NEW46908.1"/>
    <property type="molecule type" value="Genomic_DNA"/>
</dbReference>
<protein>
    <submittedName>
        <fullName evidence="1">DUF2236 domain-containing protein</fullName>
    </submittedName>
</protein>
<dbReference type="AlphaFoldDB" id="A0A6P1D9W4"/>
<name>A0A6P1D9W4_9NOCA</name>
<comment type="caution">
    <text evidence="1">The sequence shown here is derived from an EMBL/GenBank/DDBJ whole genome shotgun (WGS) entry which is preliminary data.</text>
</comment>
<dbReference type="GO" id="GO:0016491">
    <property type="term" value="F:oxidoreductase activity"/>
    <property type="evidence" value="ECO:0007669"/>
    <property type="project" value="InterPro"/>
</dbReference>
<dbReference type="InterPro" id="IPR046366">
    <property type="entry name" value="MPAB"/>
</dbReference>